<dbReference type="OrthoDB" id="1023093at2759"/>
<dbReference type="InterPro" id="IPR017451">
    <property type="entry name" value="F-box-assoc_interact_dom"/>
</dbReference>
<dbReference type="KEGG" id="eus:EUTSA_v10022230mg"/>
<dbReference type="EMBL" id="KI517408">
    <property type="protein sequence ID" value="ESQ49620.1"/>
    <property type="molecule type" value="Genomic_DNA"/>
</dbReference>
<dbReference type="NCBIfam" id="TIGR01640">
    <property type="entry name" value="F_box_assoc_1"/>
    <property type="match status" value="1"/>
</dbReference>
<proteinExistence type="predicted"/>
<dbReference type="PANTHER" id="PTHR31111">
    <property type="entry name" value="BNAA05G37150D PROTEIN-RELATED"/>
    <property type="match status" value="1"/>
</dbReference>
<dbReference type="Gene3D" id="1.20.1280.50">
    <property type="match status" value="1"/>
</dbReference>
<organism evidence="2 3">
    <name type="scientific">Eutrema salsugineum</name>
    <name type="common">Saltwater cress</name>
    <name type="synonym">Sisymbrium salsugineum</name>
    <dbReference type="NCBI Taxonomy" id="72664"/>
    <lineage>
        <taxon>Eukaryota</taxon>
        <taxon>Viridiplantae</taxon>
        <taxon>Streptophyta</taxon>
        <taxon>Embryophyta</taxon>
        <taxon>Tracheophyta</taxon>
        <taxon>Spermatophyta</taxon>
        <taxon>Magnoliopsida</taxon>
        <taxon>eudicotyledons</taxon>
        <taxon>Gunneridae</taxon>
        <taxon>Pentapetalae</taxon>
        <taxon>rosids</taxon>
        <taxon>malvids</taxon>
        <taxon>Brassicales</taxon>
        <taxon>Brassicaceae</taxon>
        <taxon>Eutremeae</taxon>
        <taxon>Eutrema</taxon>
    </lineage>
</organism>
<dbReference type="Pfam" id="PF08268">
    <property type="entry name" value="FBA_3"/>
    <property type="match status" value="1"/>
</dbReference>
<dbReference type="AlphaFoldDB" id="V4LGI4"/>
<name>V4LGI4_EUTSA</name>
<accession>V4LGI4</accession>
<dbReference type="Gramene" id="ESQ49620">
    <property type="protein sequence ID" value="ESQ49620"/>
    <property type="gene ID" value="EUTSA_v10022230mg"/>
</dbReference>
<dbReference type="InterPro" id="IPR036047">
    <property type="entry name" value="F-box-like_dom_sf"/>
</dbReference>
<dbReference type="InterPro" id="IPR001810">
    <property type="entry name" value="F-box_dom"/>
</dbReference>
<dbReference type="SMART" id="SM00256">
    <property type="entry name" value="FBOX"/>
    <property type="match status" value="1"/>
</dbReference>
<dbReference type="PROSITE" id="PS50181">
    <property type="entry name" value="FBOX"/>
    <property type="match status" value="1"/>
</dbReference>
<gene>
    <name evidence="2" type="ORF">EUTSA_v10022230mg</name>
</gene>
<dbReference type="STRING" id="72664.V4LGI4"/>
<dbReference type="Proteomes" id="UP000030689">
    <property type="component" value="Unassembled WGS sequence"/>
</dbReference>
<dbReference type="OMA" id="HICGANQ"/>
<protein>
    <recommendedName>
        <fullName evidence="1">F-box domain-containing protein</fullName>
    </recommendedName>
</protein>
<dbReference type="InterPro" id="IPR013187">
    <property type="entry name" value="F-box-assoc_dom_typ3"/>
</dbReference>
<sequence length="377" mass="43286">MKKRVTRSQKRDESDENDPFSTIPLELKVEILMKLPPKSIAMLSFVSKNWSSIIRSKDFTNLYLTRSSTRPRLLFSVYLPGDVQTRFFQSCSQEDPSSSDHHRVSYTLTSDPRYSFSTPIRGLICGRNGTKMIIGNPSTGQFVTLPRVKTCRQDILSAFGYDPVNDVFKVLCMTVTSRRRRTRHALSKEHQVFTLGPRQKWRMMECKYPHRHYSNSKVICRDGVLYYLASFKDKRSLISFDLRSEEFDVTKLPEDYTLQEFGNLVNHTGKITIASQAYNGTIDLWVLENTNKEEWSKAASVAPSWTDIAGNEHLFTFRGILGTGEIILAMLACPNPYFFICYDPKEKIVRKVFVEGIGDDSAAIQVFFDHVESPMFL</sequence>
<feature type="domain" description="F-box" evidence="1">
    <location>
        <begin position="17"/>
        <end position="66"/>
    </location>
</feature>
<evidence type="ECO:0000313" key="3">
    <source>
        <dbReference type="Proteomes" id="UP000030689"/>
    </source>
</evidence>
<evidence type="ECO:0000313" key="2">
    <source>
        <dbReference type="EMBL" id="ESQ49620.1"/>
    </source>
</evidence>
<keyword evidence="3" id="KW-1185">Reference proteome</keyword>
<dbReference type="PANTHER" id="PTHR31111:SF60">
    <property type="entry name" value="F-BOX DOMAIN-CONTAINING PROTEIN"/>
    <property type="match status" value="1"/>
</dbReference>
<reference evidence="2 3" key="1">
    <citation type="journal article" date="2013" name="Front. Plant Sci.">
        <title>The Reference Genome of the Halophytic Plant Eutrema salsugineum.</title>
        <authorList>
            <person name="Yang R."/>
            <person name="Jarvis D.E."/>
            <person name="Chen H."/>
            <person name="Beilstein M.A."/>
            <person name="Grimwood J."/>
            <person name="Jenkins J."/>
            <person name="Shu S."/>
            <person name="Prochnik S."/>
            <person name="Xin M."/>
            <person name="Ma C."/>
            <person name="Schmutz J."/>
            <person name="Wing R.A."/>
            <person name="Mitchell-Olds T."/>
            <person name="Schumaker K.S."/>
            <person name="Wang X."/>
        </authorList>
    </citation>
    <scope>NUCLEOTIDE SEQUENCE [LARGE SCALE GENOMIC DNA]</scope>
</reference>
<dbReference type="Pfam" id="PF00646">
    <property type="entry name" value="F-box"/>
    <property type="match status" value="1"/>
</dbReference>
<evidence type="ECO:0000259" key="1">
    <source>
        <dbReference type="PROSITE" id="PS50181"/>
    </source>
</evidence>
<dbReference type="SUPFAM" id="SSF81383">
    <property type="entry name" value="F-box domain"/>
    <property type="match status" value="1"/>
</dbReference>